<keyword evidence="7" id="KW-1185">Reference proteome</keyword>
<comment type="subunit">
    <text evidence="4">Homotetramer.</text>
</comment>
<proteinExistence type="inferred from homology"/>
<protein>
    <recommendedName>
        <fullName evidence="4">ADP/GDP-polyphosphate phosphotransferase</fullName>
        <ecNumber evidence="4">2.7.4.-</ecNumber>
    </recommendedName>
    <alternativeName>
        <fullName evidence="4">Polyphosphate kinase PPK2</fullName>
    </alternativeName>
</protein>
<dbReference type="RefSeq" id="WP_206711291.1">
    <property type="nucleotide sequence ID" value="NZ_BMGH01000001.1"/>
</dbReference>
<comment type="similarity">
    <text evidence="1 4">Belongs to the polyphosphate kinase 2 (PPK2) family. Class I subfamily.</text>
</comment>
<dbReference type="InterPro" id="IPR022488">
    <property type="entry name" value="PPK2-related"/>
</dbReference>
<accession>A0A8J2V3V9</accession>
<comment type="function">
    <text evidence="4">Uses inorganic polyphosphate (polyP) as a donor to convert GDP to GTP or ADP to ATP.</text>
</comment>
<keyword evidence="2 4" id="KW-0808">Transferase</keyword>
<dbReference type="PANTHER" id="PTHR34383:SF1">
    <property type="entry name" value="ADP-POLYPHOSPHATE PHOSPHOTRANSFERASE"/>
    <property type="match status" value="1"/>
</dbReference>
<evidence type="ECO:0000259" key="5">
    <source>
        <dbReference type="Pfam" id="PF03976"/>
    </source>
</evidence>
<dbReference type="EC" id="2.7.4.-" evidence="4"/>
<organism evidence="6 7">
    <name type="scientific">Aquisalinus flavus</name>
    <dbReference type="NCBI Taxonomy" id="1526572"/>
    <lineage>
        <taxon>Bacteria</taxon>
        <taxon>Pseudomonadati</taxon>
        <taxon>Pseudomonadota</taxon>
        <taxon>Alphaproteobacteria</taxon>
        <taxon>Parvularculales</taxon>
        <taxon>Parvularculaceae</taxon>
        <taxon>Aquisalinus</taxon>
    </lineage>
</organism>
<dbReference type="PANTHER" id="PTHR34383">
    <property type="entry name" value="POLYPHOSPHATE:AMP PHOSPHOTRANSFERASE-RELATED"/>
    <property type="match status" value="1"/>
</dbReference>
<evidence type="ECO:0000256" key="1">
    <source>
        <dbReference type="ARBA" id="ARBA00009924"/>
    </source>
</evidence>
<dbReference type="SUPFAM" id="SSF52540">
    <property type="entry name" value="P-loop containing nucleoside triphosphate hydrolases"/>
    <property type="match status" value="1"/>
</dbReference>
<evidence type="ECO:0000256" key="2">
    <source>
        <dbReference type="ARBA" id="ARBA00022679"/>
    </source>
</evidence>
<dbReference type="InterPro" id="IPR027417">
    <property type="entry name" value="P-loop_NTPase"/>
</dbReference>
<dbReference type="NCBIfam" id="TIGR03707">
    <property type="entry name" value="PPK2_P_aer"/>
    <property type="match status" value="1"/>
</dbReference>
<name>A0A8J2V3V9_9PROT</name>
<keyword evidence="3 4" id="KW-0418">Kinase</keyword>
<evidence type="ECO:0000256" key="4">
    <source>
        <dbReference type="RuleBase" id="RU369062"/>
    </source>
</evidence>
<evidence type="ECO:0000256" key="3">
    <source>
        <dbReference type="ARBA" id="ARBA00022777"/>
    </source>
</evidence>
<dbReference type="Pfam" id="PF03976">
    <property type="entry name" value="PPK2"/>
    <property type="match status" value="1"/>
</dbReference>
<evidence type="ECO:0000313" key="7">
    <source>
        <dbReference type="Proteomes" id="UP000613582"/>
    </source>
</evidence>
<dbReference type="GO" id="GO:0006793">
    <property type="term" value="P:phosphorus metabolic process"/>
    <property type="evidence" value="ECO:0007669"/>
    <property type="project" value="InterPro"/>
</dbReference>
<dbReference type="EMBL" id="BMGH01000001">
    <property type="protein sequence ID" value="GGC95905.1"/>
    <property type="molecule type" value="Genomic_DNA"/>
</dbReference>
<dbReference type="AlphaFoldDB" id="A0A8J2V3V9"/>
<comment type="caution">
    <text evidence="6">The sequence shown here is derived from an EMBL/GenBank/DDBJ whole genome shotgun (WGS) entry which is preliminary data.</text>
</comment>
<reference evidence="6" key="1">
    <citation type="journal article" date="2014" name="Int. J. Syst. Evol. Microbiol.">
        <title>Complete genome sequence of Corynebacterium casei LMG S-19264T (=DSM 44701T), isolated from a smear-ripened cheese.</title>
        <authorList>
            <consortium name="US DOE Joint Genome Institute (JGI-PGF)"/>
            <person name="Walter F."/>
            <person name="Albersmeier A."/>
            <person name="Kalinowski J."/>
            <person name="Ruckert C."/>
        </authorList>
    </citation>
    <scope>NUCLEOTIDE SEQUENCE</scope>
    <source>
        <strain evidence="6">CGMCC 1.12921</strain>
    </source>
</reference>
<dbReference type="Gene3D" id="3.40.50.300">
    <property type="entry name" value="P-loop containing nucleotide triphosphate hydrolases"/>
    <property type="match status" value="1"/>
</dbReference>
<dbReference type="GO" id="GO:0008976">
    <property type="term" value="F:polyphosphate kinase activity"/>
    <property type="evidence" value="ECO:0007669"/>
    <property type="project" value="UniProtKB-UniRule"/>
</dbReference>
<dbReference type="InterPro" id="IPR022486">
    <property type="entry name" value="PPK2_PA0141"/>
</dbReference>
<evidence type="ECO:0000313" key="6">
    <source>
        <dbReference type="EMBL" id="GGC95905.1"/>
    </source>
</evidence>
<gene>
    <name evidence="6" type="ORF">GCM10011342_00880</name>
</gene>
<reference evidence="6" key="2">
    <citation type="submission" date="2020-09" db="EMBL/GenBank/DDBJ databases">
        <authorList>
            <person name="Sun Q."/>
            <person name="Zhou Y."/>
        </authorList>
    </citation>
    <scope>NUCLEOTIDE SEQUENCE</scope>
    <source>
        <strain evidence="6">CGMCC 1.12921</strain>
    </source>
</reference>
<dbReference type="Proteomes" id="UP000613582">
    <property type="component" value="Unassembled WGS sequence"/>
</dbReference>
<sequence>MNIMRMDIAPPVTLTVRGKERTFDIDAPDLPDWVEEGAMACGGYPYDRKMDKDDYKDQLEALQLELVKMQYWMQDTGARVVLLFEGRDSAGKGGTIKRFTEYMNPRIAHVVALPKPTDRERGEWYYQRYVRHFPSTGEMRLFDRSWYNRAGVEPVMGFCTNKECEHFLEETPAFEKMITRDGMHFFKFWLNIGQEMQLKRFHDRRHDPLKIWKLSPMDVEALTKWDDYTKARDRMFEATHTDHAPWMVIKANDKRRARLGAIRRVLLALDYEGKDKKAIGDIDDKVMMPANDFLKSL</sequence>
<feature type="domain" description="Polyphosphate kinase-2-related" evidence="5">
    <location>
        <begin position="50"/>
        <end position="276"/>
    </location>
</feature>